<evidence type="ECO:0000256" key="1">
    <source>
        <dbReference type="SAM" id="Coils"/>
    </source>
</evidence>
<feature type="coiled-coil region" evidence="1">
    <location>
        <begin position="157"/>
        <end position="227"/>
    </location>
</feature>
<keyword evidence="1" id="KW-0175">Coiled coil</keyword>
<keyword evidence="4" id="KW-1185">Reference proteome</keyword>
<gene>
    <name evidence="3" type="ORF">M9Y10_006307</name>
</gene>
<evidence type="ECO:0000256" key="2">
    <source>
        <dbReference type="SAM" id="MobiDB-lite"/>
    </source>
</evidence>
<feature type="region of interest" description="Disordered" evidence="2">
    <location>
        <begin position="268"/>
        <end position="301"/>
    </location>
</feature>
<sequence length="301" mass="35171">MDKTLLSPIPDKVITAKINKLRDQRKEFINKHEFLKAQEIDKEIAKVKQEVIDRQKQIIQLDFEQKIRDHVKVFNEALDKLEVDFKTQVHTVRVRYHRFFSDTQLSQKTELLNAEREYRDTISRENLRKIPDCEKKLELSRKAAMNGQYDEAIMLKNEATQIAKKDLEERIQKVDKEFNDKRDKLLSHFEESMRQLASKFDIDLASIEKKKRQAIEKENENRASQIKSTFSKYALKLVQSGAIKESIEASKLLESDLREILGELGCPMPKELDKEIAPSTPTSPKTNQSFQSGRTFSNDDE</sequence>
<organism evidence="3 4">
    <name type="scientific">Tritrichomonas musculus</name>
    <dbReference type="NCBI Taxonomy" id="1915356"/>
    <lineage>
        <taxon>Eukaryota</taxon>
        <taxon>Metamonada</taxon>
        <taxon>Parabasalia</taxon>
        <taxon>Tritrichomonadida</taxon>
        <taxon>Tritrichomonadidae</taxon>
        <taxon>Tritrichomonas</taxon>
    </lineage>
</organism>
<evidence type="ECO:0000313" key="4">
    <source>
        <dbReference type="Proteomes" id="UP001470230"/>
    </source>
</evidence>
<comment type="caution">
    <text evidence="3">The sequence shown here is derived from an EMBL/GenBank/DDBJ whole genome shotgun (WGS) entry which is preliminary data.</text>
</comment>
<evidence type="ECO:0000313" key="3">
    <source>
        <dbReference type="EMBL" id="KAK8876119.1"/>
    </source>
</evidence>
<protein>
    <recommendedName>
        <fullName evidence="5">Growth arrest-specific protein 8 domain-containing protein</fullName>
    </recommendedName>
</protein>
<reference evidence="3 4" key="1">
    <citation type="submission" date="2024-04" db="EMBL/GenBank/DDBJ databases">
        <title>Tritrichomonas musculus Genome.</title>
        <authorList>
            <person name="Alves-Ferreira E."/>
            <person name="Grigg M."/>
            <person name="Lorenzi H."/>
            <person name="Galac M."/>
        </authorList>
    </citation>
    <scope>NUCLEOTIDE SEQUENCE [LARGE SCALE GENOMIC DNA]</scope>
    <source>
        <strain evidence="3 4">EAF2021</strain>
    </source>
</reference>
<evidence type="ECO:0008006" key="5">
    <source>
        <dbReference type="Google" id="ProtNLM"/>
    </source>
</evidence>
<name>A0ABR2JEE9_9EUKA</name>
<feature type="compositionally biased region" description="Polar residues" evidence="2">
    <location>
        <begin position="279"/>
        <end position="301"/>
    </location>
</feature>
<dbReference type="Proteomes" id="UP001470230">
    <property type="component" value="Unassembled WGS sequence"/>
</dbReference>
<proteinExistence type="predicted"/>
<accession>A0ABR2JEE9</accession>
<dbReference type="EMBL" id="JAPFFF010000012">
    <property type="protein sequence ID" value="KAK8876119.1"/>
    <property type="molecule type" value="Genomic_DNA"/>
</dbReference>